<dbReference type="PANTHER" id="PTHR43520">
    <property type="entry name" value="ATP7, ISOFORM B"/>
    <property type="match status" value="1"/>
</dbReference>
<dbReference type="NCBIfam" id="TIGR01525">
    <property type="entry name" value="ATPase-IB_hvy"/>
    <property type="match status" value="1"/>
</dbReference>
<evidence type="ECO:0000256" key="1">
    <source>
        <dbReference type="ARBA" id="ARBA00004127"/>
    </source>
</evidence>
<dbReference type="PRINTS" id="PR00119">
    <property type="entry name" value="CATATPASE"/>
</dbReference>
<organism evidence="14 15">
    <name type="scientific">Psychrobacter glacincola</name>
    <dbReference type="NCBI Taxonomy" id="56810"/>
    <lineage>
        <taxon>Bacteria</taxon>
        <taxon>Pseudomonadati</taxon>
        <taxon>Pseudomonadota</taxon>
        <taxon>Gammaproteobacteria</taxon>
        <taxon>Moraxellales</taxon>
        <taxon>Moraxellaceae</taxon>
        <taxon>Psychrobacter</taxon>
    </lineage>
</organism>
<evidence type="ECO:0000256" key="6">
    <source>
        <dbReference type="ARBA" id="ARBA00022840"/>
    </source>
</evidence>
<keyword evidence="9 10" id="KW-0472">Membrane</keyword>
<comment type="subcellular location">
    <subcellularLocation>
        <location evidence="10">Cell membrane</location>
    </subcellularLocation>
    <subcellularLocation>
        <location evidence="1">Endomembrane system</location>
        <topology evidence="1">Multi-pass membrane protein</topology>
    </subcellularLocation>
</comment>
<dbReference type="SFLD" id="SFLDG00002">
    <property type="entry name" value="C1.7:_P-type_atpase_like"/>
    <property type="match status" value="1"/>
</dbReference>
<protein>
    <submittedName>
        <fullName evidence="14">Copper-transporting P-type ATPase</fullName>
    </submittedName>
</protein>
<accession>A0ABW1W730</accession>
<dbReference type="Proteomes" id="UP001596264">
    <property type="component" value="Unassembled WGS sequence"/>
</dbReference>
<feature type="domain" description="P-type ATPase A" evidence="12">
    <location>
        <begin position="382"/>
        <end position="483"/>
    </location>
</feature>
<dbReference type="PRINTS" id="PR00943">
    <property type="entry name" value="CUATPASE"/>
</dbReference>
<evidence type="ECO:0000313" key="15">
    <source>
        <dbReference type="Proteomes" id="UP001596264"/>
    </source>
</evidence>
<evidence type="ECO:0000256" key="5">
    <source>
        <dbReference type="ARBA" id="ARBA00022741"/>
    </source>
</evidence>
<dbReference type="InterPro" id="IPR001757">
    <property type="entry name" value="P_typ_ATPase"/>
</dbReference>
<keyword evidence="5 10" id="KW-0547">Nucleotide-binding</keyword>
<dbReference type="EMBL" id="JBHSTZ010000025">
    <property type="protein sequence ID" value="MFC6381521.1"/>
    <property type="molecule type" value="Genomic_DNA"/>
</dbReference>
<feature type="region of interest" description="Disordered" evidence="11">
    <location>
        <begin position="158"/>
        <end position="177"/>
    </location>
</feature>
<feature type="transmembrane region" description="Helical" evidence="10">
    <location>
        <begin position="307"/>
        <end position="327"/>
    </location>
</feature>
<evidence type="ECO:0000256" key="9">
    <source>
        <dbReference type="ARBA" id="ARBA00023136"/>
    </source>
</evidence>
<dbReference type="Gene3D" id="3.40.50.1000">
    <property type="entry name" value="HAD superfamily/HAD-like"/>
    <property type="match status" value="1"/>
</dbReference>
<keyword evidence="4 10" id="KW-0479">Metal-binding</keyword>
<dbReference type="Gene3D" id="3.40.1110.10">
    <property type="entry name" value="Calcium-transporting ATPase, cytoplasmic domain N"/>
    <property type="match status" value="1"/>
</dbReference>
<dbReference type="NCBIfam" id="TIGR01511">
    <property type="entry name" value="ATPase-IB1_Cu"/>
    <property type="match status" value="1"/>
</dbReference>
<proteinExistence type="inferred from homology"/>
<keyword evidence="15" id="KW-1185">Reference proteome</keyword>
<dbReference type="PROSITE" id="PS00154">
    <property type="entry name" value="ATPASE_E1_E2"/>
    <property type="match status" value="1"/>
</dbReference>
<evidence type="ECO:0000256" key="11">
    <source>
        <dbReference type="SAM" id="MobiDB-lite"/>
    </source>
</evidence>
<dbReference type="SUPFAM" id="SSF81653">
    <property type="entry name" value="Calcium ATPase, transduction domain A"/>
    <property type="match status" value="1"/>
</dbReference>
<dbReference type="InterPro" id="IPR023214">
    <property type="entry name" value="HAD_sf"/>
</dbReference>
<dbReference type="CDD" id="cd02094">
    <property type="entry name" value="P-type_ATPase_Cu-like"/>
    <property type="match status" value="1"/>
</dbReference>
<feature type="transmembrane region" description="Helical" evidence="10">
    <location>
        <begin position="844"/>
        <end position="866"/>
    </location>
</feature>
<dbReference type="Gene3D" id="2.70.150.10">
    <property type="entry name" value="Calcium-transporting ATPase, cytoplasmic transduction domain A"/>
    <property type="match status" value="1"/>
</dbReference>
<dbReference type="InterPro" id="IPR044492">
    <property type="entry name" value="P_typ_ATPase_HD_dom"/>
</dbReference>
<dbReference type="InterPro" id="IPR023298">
    <property type="entry name" value="ATPase_P-typ_TM_dom_sf"/>
</dbReference>
<dbReference type="InterPro" id="IPR018303">
    <property type="entry name" value="ATPase_P-typ_P_site"/>
</dbReference>
<feature type="compositionally biased region" description="Basic and acidic residues" evidence="11">
    <location>
        <begin position="1"/>
        <end position="13"/>
    </location>
</feature>
<feature type="region of interest" description="Disordered" evidence="11">
    <location>
        <begin position="96"/>
        <end position="115"/>
    </location>
</feature>
<dbReference type="SUPFAM" id="SSF81665">
    <property type="entry name" value="Calcium ATPase, transmembrane domain M"/>
    <property type="match status" value="1"/>
</dbReference>
<evidence type="ECO:0000256" key="3">
    <source>
        <dbReference type="ARBA" id="ARBA00022692"/>
    </source>
</evidence>
<feature type="domain" description="Heavy metal binding" evidence="13">
    <location>
        <begin position="193"/>
        <end position="219"/>
    </location>
</feature>
<keyword evidence="10" id="KW-1003">Cell membrane</keyword>
<feature type="transmembrane region" description="Helical" evidence="10">
    <location>
        <begin position="500"/>
        <end position="522"/>
    </location>
</feature>
<feature type="domain" description="Heavy metal binding" evidence="13">
    <location>
        <begin position="45"/>
        <end position="71"/>
    </location>
</feature>
<dbReference type="RefSeq" id="WP_201561717.1">
    <property type="nucleotide sequence ID" value="NZ_CAJGZK010000004.1"/>
</dbReference>
<dbReference type="SFLD" id="SFLDS00003">
    <property type="entry name" value="Haloacid_Dehalogenase"/>
    <property type="match status" value="1"/>
</dbReference>
<evidence type="ECO:0000256" key="10">
    <source>
        <dbReference type="RuleBase" id="RU362081"/>
    </source>
</evidence>
<evidence type="ECO:0000256" key="4">
    <source>
        <dbReference type="ARBA" id="ARBA00022723"/>
    </source>
</evidence>
<dbReference type="InterPro" id="IPR027256">
    <property type="entry name" value="P-typ_ATPase_IB"/>
</dbReference>
<name>A0ABW1W730_9GAMM</name>
<evidence type="ECO:0000256" key="8">
    <source>
        <dbReference type="ARBA" id="ARBA00022989"/>
    </source>
</evidence>
<feature type="transmembrane region" description="Helical" evidence="10">
    <location>
        <begin position="528"/>
        <end position="551"/>
    </location>
</feature>
<comment type="caution">
    <text evidence="14">The sequence shown here is derived from an EMBL/GenBank/DDBJ whole genome shotgun (WGS) entry which is preliminary data.</text>
</comment>
<feature type="transmembrane region" description="Helical" evidence="10">
    <location>
        <begin position="347"/>
        <end position="365"/>
    </location>
</feature>
<dbReference type="Pfam" id="PF00702">
    <property type="entry name" value="Hydrolase"/>
    <property type="match status" value="1"/>
</dbReference>
<keyword evidence="3 10" id="KW-0812">Transmembrane</keyword>
<dbReference type="PANTHER" id="PTHR43520:SF8">
    <property type="entry name" value="P-TYPE CU(+) TRANSPORTER"/>
    <property type="match status" value="1"/>
</dbReference>
<feature type="domain" description="Heavy metal binding" evidence="13">
    <location>
        <begin position="125"/>
        <end position="151"/>
    </location>
</feature>
<evidence type="ECO:0000259" key="13">
    <source>
        <dbReference type="Pfam" id="PF19335"/>
    </source>
</evidence>
<keyword evidence="6 10" id="KW-0067">ATP-binding</keyword>
<dbReference type="InterPro" id="IPR008250">
    <property type="entry name" value="ATPase_P-typ_transduc_dom_A_sf"/>
</dbReference>
<keyword evidence="8 10" id="KW-1133">Transmembrane helix</keyword>
<evidence type="ECO:0000256" key="2">
    <source>
        <dbReference type="ARBA" id="ARBA00006024"/>
    </source>
</evidence>
<feature type="transmembrane region" description="Helical" evidence="10">
    <location>
        <begin position="239"/>
        <end position="262"/>
    </location>
</feature>
<comment type="similarity">
    <text evidence="2 10">Belongs to the cation transport ATPase (P-type) (TC 3.A.3) family. Type IB subfamily.</text>
</comment>
<dbReference type="InterPro" id="IPR045800">
    <property type="entry name" value="HMBD"/>
</dbReference>
<evidence type="ECO:0000259" key="12">
    <source>
        <dbReference type="Pfam" id="PF00122"/>
    </source>
</evidence>
<evidence type="ECO:0000256" key="7">
    <source>
        <dbReference type="ARBA" id="ARBA00022967"/>
    </source>
</evidence>
<dbReference type="Pfam" id="PF19335">
    <property type="entry name" value="HMBD"/>
    <property type="match status" value="3"/>
</dbReference>
<dbReference type="InterPro" id="IPR059000">
    <property type="entry name" value="ATPase_P-type_domA"/>
</dbReference>
<reference evidence="15" key="1">
    <citation type="journal article" date="2019" name="Int. J. Syst. Evol. Microbiol.">
        <title>The Global Catalogue of Microorganisms (GCM) 10K type strain sequencing project: providing services to taxonomists for standard genome sequencing and annotation.</title>
        <authorList>
            <consortium name="The Broad Institute Genomics Platform"/>
            <consortium name="The Broad Institute Genome Sequencing Center for Infectious Disease"/>
            <person name="Wu L."/>
            <person name="Ma J."/>
        </authorList>
    </citation>
    <scope>NUCLEOTIDE SEQUENCE [LARGE SCALE GENOMIC DNA]</scope>
    <source>
        <strain evidence="15">CCM 2050</strain>
    </source>
</reference>
<dbReference type="SUPFAM" id="SSF56784">
    <property type="entry name" value="HAD-like"/>
    <property type="match status" value="1"/>
</dbReference>
<dbReference type="NCBIfam" id="TIGR01494">
    <property type="entry name" value="ATPase_P-type"/>
    <property type="match status" value="1"/>
</dbReference>
<dbReference type="InterPro" id="IPR036412">
    <property type="entry name" value="HAD-like_sf"/>
</dbReference>
<dbReference type="InterPro" id="IPR023299">
    <property type="entry name" value="ATPase_P-typ_cyto_dom_N"/>
</dbReference>
<dbReference type="Pfam" id="PF00122">
    <property type="entry name" value="E1-E2_ATPase"/>
    <property type="match status" value="1"/>
</dbReference>
<feature type="transmembrane region" description="Helical" evidence="10">
    <location>
        <begin position="274"/>
        <end position="295"/>
    </location>
</feature>
<feature type="transmembrane region" description="Helical" evidence="10">
    <location>
        <begin position="872"/>
        <end position="891"/>
    </location>
</feature>
<feature type="compositionally biased region" description="Basic and acidic residues" evidence="11">
    <location>
        <begin position="158"/>
        <end position="173"/>
    </location>
</feature>
<gene>
    <name evidence="14" type="ORF">ACFP58_08645</name>
</gene>
<evidence type="ECO:0000313" key="14">
    <source>
        <dbReference type="EMBL" id="MFC6381521.1"/>
    </source>
</evidence>
<sequence>MKNNGHEQSDMDVNHTSCEGMENKDISSVKGGKYDKVPADYNGTVYSCPMHPEVRDIEDSGCPICGMSLKPEDTVAQENVAEDNVAEMAAIKDDHASCHSVTNTDAHPTKDSKYDKVPQNYSGTVYICPMHPEVRDVEKSDCPICGMFLKPEDEVADKDSHSHCHGKDTDRTKVKPVKGGKYDKVPADYNGTVYICPMHPEVRDVKNSGCPICGMALEPETATIGEEDTSELDDMTRRFWICTVLTIPLFLYAMSHMVGLNLDNLIQGDISGQIAQWIQLALATPVVLWGGAPFFIRGWQSIKSRNLNMFTLIAVGVGAAFGFSLVATFLPDIFPDSFRDATGQVGVYYEAAAVIVTLVLLGQVLELKARSQTSGAIRALLELAPPTARRVDENGTEVEVALDEVISGDTLRVKPGEKLPVDGTVLDGSSSIDESMVTGEPIPVLKAQGDTVTGGTVNGTGTLLIKAVDVGDDTVLSKIVKMVAEAQRSRAPIQKLVDKVAGWFVPIVLICSVITFIVWAMFGPAPAMAFALVNAIAVLIIACPCALGLATPMSIMVGTGKGAQNGVLIKNAEALESMEKVDTIVVDKTGTLTAGKPELTAIEALGGLDEDELLVLVAAVETASEHPLAEAIVNAAKAKSLDMVKASDFSSTTGEGAQALVNGKQVAVGNSKFMQRLNSFDSELSSRADKRRKDGETVMFVAVDGQAAGLISVADPIKSSTSEAISLLHEAGLRVVMLTGDNEITARAVASKLNIDEVHADVSPEDKNRIIKELQSSGKVVAMAGDGINDAPALAQADVGIAMGTGTDVAMESAGITLVKGDLMGIVRAHKLSRSTMRNIRQNLFFAFIYNALGVPIAAGVLYPFFGLLLSPMIAAAAMSLSSVSVIGNALRLRRLKL</sequence>
<dbReference type="SFLD" id="SFLDF00027">
    <property type="entry name" value="p-type_atpase"/>
    <property type="match status" value="1"/>
</dbReference>
<keyword evidence="7" id="KW-1278">Translocase</keyword>
<feature type="region of interest" description="Disordered" evidence="11">
    <location>
        <begin position="1"/>
        <end position="24"/>
    </location>
</feature>